<evidence type="ECO:0000256" key="1">
    <source>
        <dbReference type="SAM" id="MobiDB-lite"/>
    </source>
</evidence>
<feature type="region of interest" description="Disordered" evidence="1">
    <location>
        <begin position="1"/>
        <end position="60"/>
    </location>
</feature>
<dbReference type="EMBL" id="JAJVDC020000223">
    <property type="protein sequence ID" value="KAL1617765.1"/>
    <property type="molecule type" value="Genomic_DNA"/>
</dbReference>
<evidence type="ECO:0000313" key="2">
    <source>
        <dbReference type="EMBL" id="KAL1617765.1"/>
    </source>
</evidence>
<sequence>MPRTRASTAATERGTQTPTNSSPKELANASSHKRSFTRNGSMQARKANGRFGRKIKSKEELENQELKANAVEIKAGVCSANTEHRMMAMAATPDETRPSEKRKKSTLSASIKDNTLNLERLSTIMSERVRKTDEAREGDAISERMTKSSVDGRLPGPILRTTPGPPLSGKRIYPVCTSTTGEPADCIKDGNQNESLGRLIEYPPKSPLFTIDKDNAGSDKEIQLPNANKEKADSMDNAIRFSDPLVKIATVRTEHVDMELCENAQTQDGPNPPLTQTPAQAVVPGTQAKYHDMGTTPTASDTSARRNHKSRRCVPASNRPDHGLESEASLWKQFFNFDSSTDEE</sequence>
<name>A0ABR3SDA6_9PEZI</name>
<protein>
    <submittedName>
        <fullName evidence="2">Uncharacterized protein</fullName>
    </submittedName>
</protein>
<feature type="compositionally biased region" description="Basic and acidic residues" evidence="1">
    <location>
        <begin position="130"/>
        <end position="146"/>
    </location>
</feature>
<feature type="region of interest" description="Disordered" evidence="1">
    <location>
        <begin position="292"/>
        <end position="325"/>
    </location>
</feature>
<evidence type="ECO:0000313" key="3">
    <source>
        <dbReference type="Proteomes" id="UP001521116"/>
    </source>
</evidence>
<feature type="compositionally biased region" description="Basic residues" evidence="1">
    <location>
        <begin position="47"/>
        <end position="56"/>
    </location>
</feature>
<comment type="caution">
    <text evidence="2">The sequence shown here is derived from an EMBL/GenBank/DDBJ whole genome shotgun (WGS) entry which is preliminary data.</text>
</comment>
<feature type="compositionally biased region" description="Polar residues" evidence="1">
    <location>
        <begin position="1"/>
        <end position="23"/>
    </location>
</feature>
<reference evidence="2 3" key="1">
    <citation type="submission" date="2024-02" db="EMBL/GenBank/DDBJ databases">
        <title>De novo assembly and annotation of 12 fungi associated with fruit tree decline syndrome in Ontario, Canada.</title>
        <authorList>
            <person name="Sulman M."/>
            <person name="Ellouze W."/>
            <person name="Ilyukhin E."/>
        </authorList>
    </citation>
    <scope>NUCLEOTIDE SEQUENCE [LARGE SCALE GENOMIC DNA]</scope>
    <source>
        <strain evidence="2 3">M1-105</strain>
    </source>
</reference>
<gene>
    <name evidence="2" type="ORF">SLS56_010829</name>
</gene>
<feature type="region of interest" description="Disordered" evidence="1">
    <location>
        <begin position="130"/>
        <end position="171"/>
    </location>
</feature>
<keyword evidence="3" id="KW-1185">Reference proteome</keyword>
<accession>A0ABR3SDA6</accession>
<organism evidence="2 3">
    <name type="scientific">Neofusicoccum ribis</name>
    <dbReference type="NCBI Taxonomy" id="45134"/>
    <lineage>
        <taxon>Eukaryota</taxon>
        <taxon>Fungi</taxon>
        <taxon>Dikarya</taxon>
        <taxon>Ascomycota</taxon>
        <taxon>Pezizomycotina</taxon>
        <taxon>Dothideomycetes</taxon>
        <taxon>Dothideomycetes incertae sedis</taxon>
        <taxon>Botryosphaeriales</taxon>
        <taxon>Botryosphaeriaceae</taxon>
        <taxon>Neofusicoccum</taxon>
    </lineage>
</organism>
<proteinExistence type="predicted"/>
<dbReference type="Proteomes" id="UP001521116">
    <property type="component" value="Unassembled WGS sequence"/>
</dbReference>